<sequence length="296" mass="32248">MKKVSLFLLCSLFAVVGCEKQSDEVIKVSDFPTTVVSGAFKFALKSVSSTTRTQIPSEEEFEKNMVKYMVDEQGPTFETDYNEAKCINLFNKKVVAIDAIESADFESPDFNSAKFVDVFFKSLNISGLFAQEASAMSLNASVFMNNFYEELETNFKSLSLNALNADNIDENKFTDALTSFGNKYLLQAESLQVNLQEKVRIKAGIQMFLSNIIPTVGFAFSDTAMDSGSASRSWFKKLCKYVAKAVVVVACLVGGAVAGIAVGTLGGEPGMVAGAVAGIVGGYYLQSHLNRQIDKW</sequence>
<accession>A0A1G6TSU1</accession>
<dbReference type="EMBL" id="FMYP01000131">
    <property type="protein sequence ID" value="SDD31395.1"/>
    <property type="molecule type" value="Genomic_DNA"/>
</dbReference>
<feature type="transmembrane region" description="Helical" evidence="1">
    <location>
        <begin position="269"/>
        <end position="285"/>
    </location>
</feature>
<name>A0A1G6TSU1_9BACT</name>
<keyword evidence="1" id="KW-1133">Transmembrane helix</keyword>
<keyword evidence="1" id="KW-0472">Membrane</keyword>
<reference evidence="2 3" key="1">
    <citation type="submission" date="2016-09" db="EMBL/GenBank/DDBJ databases">
        <authorList>
            <person name="Capua I."/>
            <person name="De Benedictis P."/>
            <person name="Joannis T."/>
            <person name="Lombin L.H."/>
            <person name="Cattoli G."/>
        </authorList>
    </citation>
    <scope>NUCLEOTIDE SEQUENCE [LARGE SCALE GENOMIC DNA]</scope>
    <source>
        <strain evidence="2 3">A7P-90m</strain>
    </source>
</reference>
<evidence type="ECO:0000256" key="1">
    <source>
        <dbReference type="SAM" id="Phobius"/>
    </source>
</evidence>
<dbReference type="RefSeq" id="WP_092441043.1">
    <property type="nucleotide sequence ID" value="NZ_FMYP01000131.1"/>
</dbReference>
<protein>
    <submittedName>
        <fullName evidence="2">Uncharacterized protein</fullName>
    </submittedName>
</protein>
<evidence type="ECO:0000313" key="3">
    <source>
        <dbReference type="Proteomes" id="UP000199452"/>
    </source>
</evidence>
<feature type="transmembrane region" description="Helical" evidence="1">
    <location>
        <begin position="241"/>
        <end position="263"/>
    </location>
</feature>
<gene>
    <name evidence="2" type="ORF">SAMN05216323_11312</name>
</gene>
<evidence type="ECO:0000313" key="2">
    <source>
        <dbReference type="EMBL" id="SDD31395.1"/>
    </source>
</evidence>
<proteinExistence type="predicted"/>
<dbReference type="Proteomes" id="UP000199452">
    <property type="component" value="Unassembled WGS sequence"/>
</dbReference>
<dbReference type="PROSITE" id="PS51257">
    <property type="entry name" value="PROKAR_LIPOPROTEIN"/>
    <property type="match status" value="1"/>
</dbReference>
<dbReference type="AlphaFoldDB" id="A0A1G6TSU1"/>
<keyword evidence="3" id="KW-1185">Reference proteome</keyword>
<organism evidence="2 3">
    <name type="scientific">Williamwhitmania taraxaci</name>
    <dbReference type="NCBI Taxonomy" id="1640674"/>
    <lineage>
        <taxon>Bacteria</taxon>
        <taxon>Pseudomonadati</taxon>
        <taxon>Bacteroidota</taxon>
        <taxon>Bacteroidia</taxon>
        <taxon>Bacteroidales</taxon>
        <taxon>Williamwhitmaniaceae</taxon>
        <taxon>Williamwhitmania</taxon>
    </lineage>
</organism>
<keyword evidence="1" id="KW-0812">Transmembrane</keyword>